<feature type="non-terminal residue" evidence="2">
    <location>
        <position position="1"/>
    </location>
</feature>
<accession>A0A9W7DWH0</accession>
<evidence type="ECO:0000256" key="1">
    <source>
        <dbReference type="SAM" id="MobiDB-lite"/>
    </source>
</evidence>
<sequence length="198" mass="21300">MHLSKLEVPDVADVETFTDFVDVLQIGILARLDATGDVNVKIISVGGVPVPETRPKPQVVRGLKLSFRSSSRSRKERGGAPQQPRGTFWSQQRSDNLVTAIDEGSVTTEIIAAATEKGGDCATAFESVSVDKTLSRYAVLPAEETYKHFILRSSGVSVPAPTELVSTCLIDPSLTQGRAIVMVDVRLIALVEVKLSLP</sequence>
<keyword evidence="3" id="KW-1185">Reference proteome</keyword>
<name>A0A9W7DWH0_9STRA</name>
<proteinExistence type="predicted"/>
<gene>
    <name evidence="2" type="ORF">TrRE_jg13160</name>
</gene>
<evidence type="ECO:0000313" key="2">
    <source>
        <dbReference type="EMBL" id="GMH53248.1"/>
    </source>
</evidence>
<reference evidence="2" key="1">
    <citation type="submission" date="2022-07" db="EMBL/GenBank/DDBJ databases">
        <title>Genome analysis of Parmales, a sister group of diatoms, reveals the evolutionary specialization of diatoms from phago-mixotrophs to photoautotrophs.</title>
        <authorList>
            <person name="Ban H."/>
            <person name="Sato S."/>
            <person name="Yoshikawa S."/>
            <person name="Kazumasa Y."/>
            <person name="Nakamura Y."/>
            <person name="Ichinomiya M."/>
            <person name="Saitoh K."/>
            <person name="Sato N."/>
            <person name="Blanc-Mathieu R."/>
            <person name="Endo H."/>
            <person name="Kuwata A."/>
            <person name="Ogata H."/>
        </authorList>
    </citation>
    <scope>NUCLEOTIDE SEQUENCE</scope>
</reference>
<protein>
    <submittedName>
        <fullName evidence="2">Uncharacterized protein</fullName>
    </submittedName>
</protein>
<comment type="caution">
    <text evidence="2">The sequence shown here is derived from an EMBL/GenBank/DDBJ whole genome shotgun (WGS) entry which is preliminary data.</text>
</comment>
<dbReference type="Proteomes" id="UP001165082">
    <property type="component" value="Unassembled WGS sequence"/>
</dbReference>
<feature type="region of interest" description="Disordered" evidence="1">
    <location>
        <begin position="68"/>
        <end position="88"/>
    </location>
</feature>
<organism evidence="2 3">
    <name type="scientific">Triparma retinervis</name>
    <dbReference type="NCBI Taxonomy" id="2557542"/>
    <lineage>
        <taxon>Eukaryota</taxon>
        <taxon>Sar</taxon>
        <taxon>Stramenopiles</taxon>
        <taxon>Ochrophyta</taxon>
        <taxon>Bolidophyceae</taxon>
        <taxon>Parmales</taxon>
        <taxon>Triparmaceae</taxon>
        <taxon>Triparma</taxon>
    </lineage>
</organism>
<dbReference type="AlphaFoldDB" id="A0A9W7DWH0"/>
<evidence type="ECO:0000313" key="3">
    <source>
        <dbReference type="Proteomes" id="UP001165082"/>
    </source>
</evidence>
<dbReference type="EMBL" id="BRXZ01004660">
    <property type="protein sequence ID" value="GMH53248.1"/>
    <property type="molecule type" value="Genomic_DNA"/>
</dbReference>
<dbReference type="OrthoDB" id="10515277at2759"/>